<reference evidence="2" key="1">
    <citation type="journal article" date="2023" name="G3 (Bethesda)">
        <title>Genome assembly and association tests identify interacting loci associated with vigor, precocity, and sex in interspecific pistachio rootstocks.</title>
        <authorList>
            <person name="Palmer W."/>
            <person name="Jacygrad E."/>
            <person name="Sagayaradj S."/>
            <person name="Cavanaugh K."/>
            <person name="Han R."/>
            <person name="Bertier L."/>
            <person name="Beede B."/>
            <person name="Kafkas S."/>
            <person name="Golino D."/>
            <person name="Preece J."/>
            <person name="Michelmore R."/>
        </authorList>
    </citation>
    <scope>NUCLEOTIDE SEQUENCE [LARGE SCALE GENOMIC DNA]</scope>
</reference>
<protein>
    <submittedName>
        <fullName evidence="1">Uncharacterized protein</fullName>
    </submittedName>
</protein>
<comment type="caution">
    <text evidence="1">The sequence shown here is derived from an EMBL/GenBank/DDBJ whole genome shotgun (WGS) entry which is preliminary data.</text>
</comment>
<dbReference type="EMBL" id="CM047909">
    <property type="protein sequence ID" value="KAJ0078993.1"/>
    <property type="molecule type" value="Genomic_DNA"/>
</dbReference>
<accession>A0ACC0ZVJ3</accession>
<name>A0ACC0ZVJ3_9ROSI</name>
<gene>
    <name evidence="1" type="ORF">Patl1_22995</name>
</gene>
<sequence length="490" mass="54381">MGPHFPKWLRTQESIALLDTIPDWFWDKYLNFVYFNISHNQIKGNLPNFSLSSRFIFATVDFSSNHLEGPLLSLPSSVFYVDLSGNKFSGPISFLCSVRVGVYHLDLSSNQLSGTLPDCWIKFEDLAFLNLANNGLSGTIPHSFGSLRNILALSLSNNSFSGEFPFLRNCTRLTVIDLQKNALSGKIPDWIGESLPNLVILSLQSNKFHGNIPFQLCRLVNIQILDLSSNNITGTIPKCVKNFTALSQERSSNASITNQLTPIVTTEGSFIVESVVCLWLTWKGGEYLYKNTLGLVKSFDLSVNKLDGVVPEEIMSLVGLIALNLSRNNFSGTIPPKIGQLQLLDFLDLSRNQFSGEIPLSLSQINRLSVMDLSNNDLWGKIPTGTQLQSFNAAMYAGNPGLCGLPLPNKCPGEEPAQGPTTTKEDEFITLGFYISLTLGFIAGFWGVCGTLVLSQSRRHAYFNFLANTRDRIYVATMINFAKLKQWFNN</sequence>
<evidence type="ECO:0000313" key="1">
    <source>
        <dbReference type="EMBL" id="KAJ0078993.1"/>
    </source>
</evidence>
<organism evidence="1 2">
    <name type="scientific">Pistacia atlantica</name>
    <dbReference type="NCBI Taxonomy" id="434234"/>
    <lineage>
        <taxon>Eukaryota</taxon>
        <taxon>Viridiplantae</taxon>
        <taxon>Streptophyta</taxon>
        <taxon>Embryophyta</taxon>
        <taxon>Tracheophyta</taxon>
        <taxon>Spermatophyta</taxon>
        <taxon>Magnoliopsida</taxon>
        <taxon>eudicotyledons</taxon>
        <taxon>Gunneridae</taxon>
        <taxon>Pentapetalae</taxon>
        <taxon>rosids</taxon>
        <taxon>malvids</taxon>
        <taxon>Sapindales</taxon>
        <taxon>Anacardiaceae</taxon>
        <taxon>Pistacia</taxon>
    </lineage>
</organism>
<dbReference type="Proteomes" id="UP001164250">
    <property type="component" value="Chromosome 13"/>
</dbReference>
<proteinExistence type="predicted"/>
<evidence type="ECO:0000313" key="2">
    <source>
        <dbReference type="Proteomes" id="UP001164250"/>
    </source>
</evidence>
<keyword evidence="2" id="KW-1185">Reference proteome</keyword>